<dbReference type="EMBL" id="CAJNRG010014704">
    <property type="protein sequence ID" value="CAF2157183.1"/>
    <property type="molecule type" value="Genomic_DNA"/>
</dbReference>
<dbReference type="EMBL" id="CAJNRF010007856">
    <property type="protein sequence ID" value="CAF2095238.1"/>
    <property type="molecule type" value="Genomic_DNA"/>
</dbReference>
<keyword evidence="1" id="KW-1133">Transmembrane helix</keyword>
<comment type="caution">
    <text evidence="5">The sequence shown here is derived from an EMBL/GenBank/DDBJ whole genome shotgun (WGS) entry which is preliminary data.</text>
</comment>
<feature type="domain" description="Nose resistant-to-fluoxetine protein N-terminal" evidence="3">
    <location>
        <begin position="198"/>
        <end position="341"/>
    </location>
</feature>
<dbReference type="InterPro" id="IPR006621">
    <property type="entry name" value="Nose-resist-to-fluoxetine_N"/>
</dbReference>
<dbReference type="AlphaFoldDB" id="A0A816YCV3"/>
<dbReference type="Pfam" id="PF01757">
    <property type="entry name" value="Acyl_transf_3"/>
    <property type="match status" value="1"/>
</dbReference>
<dbReference type="GO" id="GO:0016747">
    <property type="term" value="F:acyltransferase activity, transferring groups other than amino-acyl groups"/>
    <property type="evidence" value="ECO:0007669"/>
    <property type="project" value="InterPro"/>
</dbReference>
<feature type="chain" id="PRO_5035611134" description="Nose resistant-to-fluoxetine protein N-terminal domain-containing protein" evidence="2">
    <location>
        <begin position="34"/>
        <end position="890"/>
    </location>
</feature>
<feature type="transmembrane region" description="Helical" evidence="1">
    <location>
        <begin position="776"/>
        <end position="796"/>
    </location>
</feature>
<evidence type="ECO:0000256" key="2">
    <source>
        <dbReference type="SAM" id="SignalP"/>
    </source>
</evidence>
<feature type="transmembrane region" description="Helical" evidence="1">
    <location>
        <begin position="528"/>
        <end position="552"/>
    </location>
</feature>
<sequence length="890" mass="102096">MRLWSNMSKPTPWMKFLLFTLILFISLIGFTHGETITDTETQRKSPVCLARAQPKAMVSTCEPNGDRFCYLTEAIELIFFGAKQNRTNIETLVNAIPETESLDWFLTLGLQELALFGINNPTLVPSDFGDVIIPDLVRIVTLLRENGTTAVTWGDLKCYVIRFVNRPNAIKLALYLVRDAPKNFKTYINDVYLDGVKDKNCKRAMSLWFDSISRPLENSWAFRLFDASGKPPANILAANTNWLGNWNSCHKVVYSNETFRFKGRYCRAKVRANPVVLAGAGNLLDGFPGNPAELAAVDLGVCVPDFCENEDVASIINNTVRLLTIHQISNVRSIEDVLCEHVAEPDAPYYFTLVLITILTVIVVLATLYDCLFRTVLNKPYATASTLSMQNIHALCNFSSSKEQPHGVFHKDVNSYQYQFSNRLQLHGICYPSETERAHVMKNRKNWYNHIIYKFHRIAIELSAYTAILKPMSSTGAMKCLNGIRVLSMVWIIWGHTYNYIGDQSYFLLTQNALDLLDLQKERIDAQIIINALYGVDTFFLISAMLVTLSLMRMLQKSGMPKWYFWPMMYLERYLRLVPPYIMIFLLYIYVVPYIGQGPLWTATNFPMKNDDCHNYWWAYFLLVNNFVPGGRGTRCLGYYWYVSNDFQLFVLAPFMIVPLYYYPLIGCGILFGVLLASSCILGFNIMNTYQVGKILVTLQAIWEDTYIKPYCRAGPYIIGIALGYIFFKSEKKKIHLHPIYHLGLWSLTIVFMATSIFGNWTNHEVGATPMTPTVYVLYFVLSRIAWPLAIAWIIFSCYKGLAPLIDSMLSWRGFTFFAHMSYTTYLIHPMIMVYYMFAQQNLFHATDITLLYLFFGHLVFSLLLGFLAHVVFERTFGVLIGLILPKRQR</sequence>
<keyword evidence="2" id="KW-0732">Signal</keyword>
<evidence type="ECO:0000313" key="4">
    <source>
        <dbReference type="EMBL" id="CAF2095238.1"/>
    </source>
</evidence>
<feature type="transmembrane region" description="Helical" evidence="1">
    <location>
        <begin position="850"/>
        <end position="873"/>
    </location>
</feature>
<dbReference type="InterPro" id="IPR052728">
    <property type="entry name" value="O2_lipid_transport_reg"/>
</dbReference>
<protein>
    <recommendedName>
        <fullName evidence="3">Nose resistant-to-fluoxetine protein N-terminal domain-containing protein</fullName>
    </recommendedName>
</protein>
<name>A0A816YCV3_9BILA</name>
<evidence type="ECO:0000313" key="5">
    <source>
        <dbReference type="EMBL" id="CAF2157183.1"/>
    </source>
</evidence>
<evidence type="ECO:0000256" key="1">
    <source>
        <dbReference type="SAM" id="Phobius"/>
    </source>
</evidence>
<dbReference type="Proteomes" id="UP000663887">
    <property type="component" value="Unassembled WGS sequence"/>
</dbReference>
<feature type="signal peptide" evidence="2">
    <location>
        <begin position="1"/>
        <end position="33"/>
    </location>
</feature>
<dbReference type="Pfam" id="PF20146">
    <property type="entry name" value="NRF"/>
    <property type="match status" value="1"/>
</dbReference>
<feature type="transmembrane region" description="Helical" evidence="1">
    <location>
        <begin position="349"/>
        <end position="369"/>
    </location>
</feature>
<evidence type="ECO:0000259" key="3">
    <source>
        <dbReference type="SMART" id="SM00703"/>
    </source>
</evidence>
<dbReference type="PANTHER" id="PTHR11161">
    <property type="entry name" value="O-ACYLTRANSFERASE"/>
    <property type="match status" value="1"/>
</dbReference>
<dbReference type="InterPro" id="IPR002656">
    <property type="entry name" value="Acyl_transf_3_dom"/>
</dbReference>
<reference evidence="5" key="1">
    <citation type="submission" date="2021-02" db="EMBL/GenBank/DDBJ databases">
        <authorList>
            <person name="Nowell W R."/>
        </authorList>
    </citation>
    <scope>NUCLEOTIDE SEQUENCE</scope>
</reference>
<feature type="transmembrane region" description="Helical" evidence="1">
    <location>
        <begin position="665"/>
        <end position="687"/>
    </location>
</feature>
<feature type="transmembrane region" description="Helical" evidence="1">
    <location>
        <begin position="639"/>
        <end position="658"/>
    </location>
</feature>
<feature type="transmembrane region" description="Helical" evidence="1">
    <location>
        <begin position="480"/>
        <end position="501"/>
    </location>
</feature>
<dbReference type="SMART" id="SM00703">
    <property type="entry name" value="NRF"/>
    <property type="match status" value="1"/>
</dbReference>
<feature type="transmembrane region" description="Helical" evidence="1">
    <location>
        <begin position="573"/>
        <end position="591"/>
    </location>
</feature>
<accession>A0A816YCV3</accession>
<evidence type="ECO:0000313" key="6">
    <source>
        <dbReference type="Proteomes" id="UP000663887"/>
    </source>
</evidence>
<keyword evidence="1" id="KW-0472">Membrane</keyword>
<dbReference type="PANTHER" id="PTHR11161:SF0">
    <property type="entry name" value="O-ACYLTRANSFERASE LIKE PROTEIN"/>
    <property type="match status" value="1"/>
</dbReference>
<keyword evidence="1" id="KW-0812">Transmembrane</keyword>
<feature type="transmembrane region" description="Helical" evidence="1">
    <location>
        <begin position="740"/>
        <end position="761"/>
    </location>
</feature>
<feature type="transmembrane region" description="Helical" evidence="1">
    <location>
        <begin position="817"/>
        <end position="838"/>
    </location>
</feature>
<dbReference type="Proteomes" id="UP000663856">
    <property type="component" value="Unassembled WGS sequence"/>
</dbReference>
<feature type="transmembrane region" description="Helical" evidence="1">
    <location>
        <begin position="707"/>
        <end position="728"/>
    </location>
</feature>
<proteinExistence type="predicted"/>
<organism evidence="5 6">
    <name type="scientific">Rotaria magnacalcarata</name>
    <dbReference type="NCBI Taxonomy" id="392030"/>
    <lineage>
        <taxon>Eukaryota</taxon>
        <taxon>Metazoa</taxon>
        <taxon>Spiralia</taxon>
        <taxon>Gnathifera</taxon>
        <taxon>Rotifera</taxon>
        <taxon>Eurotatoria</taxon>
        <taxon>Bdelloidea</taxon>
        <taxon>Philodinida</taxon>
        <taxon>Philodinidae</taxon>
        <taxon>Rotaria</taxon>
    </lineage>
</organism>
<gene>
    <name evidence="4" type="ORF">WKI299_LOCUS19013</name>
    <name evidence="5" type="ORF">XDN619_LOCUS29853</name>
</gene>